<proteinExistence type="predicted"/>
<dbReference type="Gene3D" id="3.30.160.60">
    <property type="entry name" value="Classic Zinc Finger"/>
    <property type="match status" value="1"/>
</dbReference>
<dbReference type="SUPFAM" id="SSF57667">
    <property type="entry name" value="beta-beta-alpha zinc fingers"/>
    <property type="match status" value="1"/>
</dbReference>
<keyword evidence="1" id="KW-0479">Metal-binding</keyword>
<feature type="domain" description="C2H2-type" evidence="2">
    <location>
        <begin position="85"/>
        <end position="101"/>
    </location>
</feature>
<evidence type="ECO:0000259" key="2">
    <source>
        <dbReference type="PROSITE" id="PS50157"/>
    </source>
</evidence>
<dbReference type="PROSITE" id="PS50157">
    <property type="entry name" value="ZINC_FINGER_C2H2_2"/>
    <property type="match status" value="1"/>
</dbReference>
<dbReference type="InterPro" id="IPR036236">
    <property type="entry name" value="Znf_C2H2_sf"/>
</dbReference>
<comment type="caution">
    <text evidence="3">The sequence shown here is derived from an EMBL/GenBank/DDBJ whole genome shotgun (WGS) entry which is preliminary data.</text>
</comment>
<keyword evidence="4" id="KW-1185">Reference proteome</keyword>
<organism evidence="3 4">
    <name type="scientific">Staurois parvus</name>
    <dbReference type="NCBI Taxonomy" id="386267"/>
    <lineage>
        <taxon>Eukaryota</taxon>
        <taxon>Metazoa</taxon>
        <taxon>Chordata</taxon>
        <taxon>Craniata</taxon>
        <taxon>Vertebrata</taxon>
        <taxon>Euteleostomi</taxon>
        <taxon>Amphibia</taxon>
        <taxon>Batrachia</taxon>
        <taxon>Anura</taxon>
        <taxon>Neobatrachia</taxon>
        <taxon>Ranoidea</taxon>
        <taxon>Ranidae</taxon>
        <taxon>Staurois</taxon>
    </lineage>
</organism>
<keyword evidence="1" id="KW-0862">Zinc</keyword>
<reference evidence="3" key="1">
    <citation type="submission" date="2023-05" db="EMBL/GenBank/DDBJ databases">
        <authorList>
            <person name="Stuckert A."/>
        </authorList>
    </citation>
    <scope>NUCLEOTIDE SEQUENCE</scope>
</reference>
<keyword evidence="1" id="KW-0863">Zinc-finger</keyword>
<evidence type="ECO:0000313" key="3">
    <source>
        <dbReference type="EMBL" id="CAI9547635.1"/>
    </source>
</evidence>
<dbReference type="InterPro" id="IPR013087">
    <property type="entry name" value="Znf_C2H2_type"/>
</dbReference>
<evidence type="ECO:0000313" key="4">
    <source>
        <dbReference type="Proteomes" id="UP001162483"/>
    </source>
</evidence>
<gene>
    <name evidence="3" type="ORF">SPARVUS_LOCUS3027015</name>
</gene>
<dbReference type="Proteomes" id="UP001162483">
    <property type="component" value="Unassembled WGS sequence"/>
</dbReference>
<dbReference type="EMBL" id="CATNWA010004376">
    <property type="protein sequence ID" value="CAI9547635.1"/>
    <property type="molecule type" value="Genomic_DNA"/>
</dbReference>
<evidence type="ECO:0000256" key="1">
    <source>
        <dbReference type="PROSITE-ProRule" id="PRU00042"/>
    </source>
</evidence>
<protein>
    <recommendedName>
        <fullName evidence="2">C2H2-type domain-containing protein</fullName>
    </recommendedName>
</protein>
<accession>A0ABN9BJG3</accession>
<sequence>MKESTQVNVLIHVQSVGNASRRKETFVYTRESVGNVLQIRRFFLHTRSITQESVLSRARSVESHTLLKVNLLDTRELTRVRERPFSCSECGKSFYSKENLL</sequence>
<name>A0ABN9BJG3_9NEOB</name>